<comment type="subunit">
    <text evidence="3">Homotrimer.</text>
</comment>
<dbReference type="NCBIfam" id="NF006054">
    <property type="entry name" value="PRK08202.1"/>
    <property type="match status" value="1"/>
</dbReference>
<gene>
    <name evidence="8" type="primary">deoD</name>
    <name evidence="8" type="ORF">CCY01nite_06520</name>
</gene>
<dbReference type="InterPro" id="IPR011270">
    <property type="entry name" value="Pur_Nuc_Pase_Ino/Guo-sp"/>
</dbReference>
<comment type="function">
    <text evidence="6">The purine nucleoside phosphorylases catalyze the phosphorolytic breakdown of the N-glycosidic bond in the beta-(deoxy)ribonucleoside molecules, with the formation of the corresponding free purine bases and pentose-1-phosphate.</text>
</comment>
<accession>A0A512RFB6</accession>
<dbReference type="Pfam" id="PF01048">
    <property type="entry name" value="PNP_UDP_1"/>
    <property type="match status" value="1"/>
</dbReference>
<keyword evidence="4 6" id="KW-0328">Glycosyltransferase</keyword>
<dbReference type="AlphaFoldDB" id="A0A512RFB6"/>
<evidence type="ECO:0000313" key="8">
    <source>
        <dbReference type="EMBL" id="GEP94392.1"/>
    </source>
</evidence>
<dbReference type="GO" id="GO:0005737">
    <property type="term" value="C:cytoplasm"/>
    <property type="evidence" value="ECO:0007669"/>
    <property type="project" value="TreeGrafter"/>
</dbReference>
<dbReference type="UniPathway" id="UPA00606"/>
<evidence type="ECO:0000256" key="5">
    <source>
        <dbReference type="ARBA" id="ARBA00022679"/>
    </source>
</evidence>
<dbReference type="EC" id="2.4.2.1" evidence="6"/>
<comment type="similarity">
    <text evidence="2 6">Belongs to the PNP/MTAP phosphorylase family.</text>
</comment>
<organism evidence="8 9">
    <name type="scientific">Chitinophaga cymbidii</name>
    <dbReference type="NCBI Taxonomy" id="1096750"/>
    <lineage>
        <taxon>Bacteria</taxon>
        <taxon>Pseudomonadati</taxon>
        <taxon>Bacteroidota</taxon>
        <taxon>Chitinophagia</taxon>
        <taxon>Chitinophagales</taxon>
        <taxon>Chitinophagaceae</taxon>
        <taxon>Chitinophaga</taxon>
    </lineage>
</organism>
<reference evidence="8 9" key="1">
    <citation type="submission" date="2019-07" db="EMBL/GenBank/DDBJ databases">
        <title>Whole genome shotgun sequence of Chitinophaga cymbidii NBRC 109752.</title>
        <authorList>
            <person name="Hosoyama A."/>
            <person name="Uohara A."/>
            <person name="Ohji S."/>
            <person name="Ichikawa N."/>
        </authorList>
    </citation>
    <scope>NUCLEOTIDE SEQUENCE [LARGE SCALE GENOMIC DNA]</scope>
    <source>
        <strain evidence="8 9">NBRC 109752</strain>
    </source>
</reference>
<dbReference type="InterPro" id="IPR000845">
    <property type="entry name" value="Nucleoside_phosphorylase_d"/>
</dbReference>
<dbReference type="EMBL" id="BKAU01000001">
    <property type="protein sequence ID" value="GEP94392.1"/>
    <property type="molecule type" value="Genomic_DNA"/>
</dbReference>
<evidence type="ECO:0000313" key="9">
    <source>
        <dbReference type="Proteomes" id="UP000321436"/>
    </source>
</evidence>
<dbReference type="PIRSF" id="PIRSF000477">
    <property type="entry name" value="PurNPase"/>
    <property type="match status" value="1"/>
</dbReference>
<evidence type="ECO:0000256" key="2">
    <source>
        <dbReference type="ARBA" id="ARBA00006751"/>
    </source>
</evidence>
<dbReference type="PANTHER" id="PTHR11904:SF9">
    <property type="entry name" value="PURINE NUCLEOSIDE PHOSPHORYLASE-RELATED"/>
    <property type="match status" value="1"/>
</dbReference>
<dbReference type="OrthoDB" id="1523230at2"/>
<keyword evidence="5 6" id="KW-0808">Transferase</keyword>
<dbReference type="GO" id="GO:0004731">
    <property type="term" value="F:purine-nucleoside phosphorylase activity"/>
    <property type="evidence" value="ECO:0007669"/>
    <property type="project" value="UniProtKB-EC"/>
</dbReference>
<sequence>MTSLPEQINETTRFLQQQGFETPTTGIVLGTGLGELIKKIDIRKSISYKDIPHFPVSTVESHKGHLIFGHIGRTSVIAMQGRFHYYEGYSMQQITFPIRVMKALGIQQLLLSNAAGGMNPAFKKGDLVLLDDHINLLPENPLRGAHHPSFGPRFPDMSRPYDPQLSQKLQVAAEAAGKPLHKGIYVAVTGPNLETRAEYRFLRLIGADVVGMSTIPEVIVANQMGLPCAAVSVVTDECDPDNLVPVAIEEIIAVAGKADKVLSGIFAEVIAEMT</sequence>
<comment type="pathway">
    <text evidence="1 6">Purine metabolism; purine nucleoside salvage.</text>
</comment>
<dbReference type="PANTHER" id="PTHR11904">
    <property type="entry name" value="METHYLTHIOADENOSINE/PURINE NUCLEOSIDE PHOSPHORYLASE"/>
    <property type="match status" value="1"/>
</dbReference>
<dbReference type="GO" id="GO:0009116">
    <property type="term" value="P:nucleoside metabolic process"/>
    <property type="evidence" value="ECO:0007669"/>
    <property type="project" value="InterPro"/>
</dbReference>
<dbReference type="NCBIfam" id="TIGR01700">
    <property type="entry name" value="PNPH"/>
    <property type="match status" value="1"/>
</dbReference>
<proteinExistence type="inferred from homology"/>
<dbReference type="Proteomes" id="UP000321436">
    <property type="component" value="Unassembled WGS sequence"/>
</dbReference>
<feature type="domain" description="Nucleoside phosphorylase" evidence="7">
    <location>
        <begin position="25"/>
        <end position="271"/>
    </location>
</feature>
<dbReference type="RefSeq" id="WP_146857868.1">
    <property type="nucleotide sequence ID" value="NZ_BKAU01000001.1"/>
</dbReference>
<evidence type="ECO:0000259" key="7">
    <source>
        <dbReference type="Pfam" id="PF01048"/>
    </source>
</evidence>
<dbReference type="NCBIfam" id="TIGR01697">
    <property type="entry name" value="PNPH-PUNA-XAPA"/>
    <property type="match status" value="1"/>
</dbReference>
<dbReference type="Gene3D" id="3.40.50.1580">
    <property type="entry name" value="Nucleoside phosphorylase domain"/>
    <property type="match status" value="1"/>
</dbReference>
<comment type="caution">
    <text evidence="8">The sequence shown here is derived from an EMBL/GenBank/DDBJ whole genome shotgun (WGS) entry which is preliminary data.</text>
</comment>
<dbReference type="SUPFAM" id="SSF53167">
    <property type="entry name" value="Purine and uridine phosphorylases"/>
    <property type="match status" value="1"/>
</dbReference>
<evidence type="ECO:0000256" key="3">
    <source>
        <dbReference type="ARBA" id="ARBA00011233"/>
    </source>
</evidence>
<name>A0A512RFB6_9BACT</name>
<dbReference type="InterPro" id="IPR018099">
    <property type="entry name" value="Purine_phosphorylase-2_CS"/>
</dbReference>
<dbReference type="PROSITE" id="PS01240">
    <property type="entry name" value="PNP_MTAP_2"/>
    <property type="match status" value="1"/>
</dbReference>
<evidence type="ECO:0000256" key="4">
    <source>
        <dbReference type="ARBA" id="ARBA00022676"/>
    </source>
</evidence>
<dbReference type="InterPro" id="IPR011268">
    <property type="entry name" value="Purine_phosphorylase"/>
</dbReference>
<evidence type="ECO:0000256" key="1">
    <source>
        <dbReference type="ARBA" id="ARBA00005058"/>
    </source>
</evidence>
<protein>
    <recommendedName>
        <fullName evidence="6">Purine nucleoside phosphorylase</fullName>
        <ecNumber evidence="6">2.4.2.1</ecNumber>
    </recommendedName>
    <alternativeName>
        <fullName evidence="6">Inosine-guanosine phosphorylase</fullName>
    </alternativeName>
</protein>
<keyword evidence="9" id="KW-1185">Reference proteome</keyword>
<dbReference type="CDD" id="cd09009">
    <property type="entry name" value="PNP-EcPNPII_like"/>
    <property type="match status" value="1"/>
</dbReference>
<dbReference type="InterPro" id="IPR035994">
    <property type="entry name" value="Nucleoside_phosphorylase_sf"/>
</dbReference>
<evidence type="ECO:0000256" key="6">
    <source>
        <dbReference type="PIRNR" id="PIRNR000477"/>
    </source>
</evidence>